<accession>A0A286RMC1</accession>
<dbReference type="KEGG" id="ttf:THTE_4490"/>
<dbReference type="PROSITE" id="PS51257">
    <property type="entry name" value="PROKAR_LIPOPROTEIN"/>
    <property type="match status" value="1"/>
</dbReference>
<proteinExistence type="predicted"/>
<sequence length="37" mass="4032">MQHERPPGTSRNSRLIGRQFVTVTTASAIGCPFCQIA</sequence>
<keyword evidence="2" id="KW-1185">Reference proteome</keyword>
<dbReference type="EMBL" id="CP018477">
    <property type="protein sequence ID" value="ASV77091.1"/>
    <property type="molecule type" value="Genomic_DNA"/>
</dbReference>
<name>A0A286RMC1_9BACT</name>
<organism evidence="1 2">
    <name type="scientific">Thermogutta terrifontis</name>
    <dbReference type="NCBI Taxonomy" id="1331910"/>
    <lineage>
        <taxon>Bacteria</taxon>
        <taxon>Pseudomonadati</taxon>
        <taxon>Planctomycetota</taxon>
        <taxon>Planctomycetia</taxon>
        <taxon>Pirellulales</taxon>
        <taxon>Thermoguttaceae</taxon>
        <taxon>Thermogutta</taxon>
    </lineage>
</organism>
<dbReference type="AlphaFoldDB" id="A0A286RMC1"/>
<evidence type="ECO:0000313" key="1">
    <source>
        <dbReference type="EMBL" id="ASV77091.1"/>
    </source>
</evidence>
<evidence type="ECO:0000313" key="2">
    <source>
        <dbReference type="Proteomes" id="UP000215086"/>
    </source>
</evidence>
<dbReference type="Proteomes" id="UP000215086">
    <property type="component" value="Chromosome"/>
</dbReference>
<reference evidence="1 2" key="1">
    <citation type="journal article" name="Front. Microbiol.">
        <title>Sugar Metabolism of the First Thermophilic Planctomycete Thermogutta terrifontis: Comparative Genomic and Transcriptomic Approaches.</title>
        <authorList>
            <person name="Elcheninov A.G."/>
            <person name="Menzel P."/>
            <person name="Gudbergsdottir S.R."/>
            <person name="Slesarev A.I."/>
            <person name="Kadnikov V.V."/>
            <person name="Krogh A."/>
            <person name="Bonch-Osmolovskaya E.A."/>
            <person name="Peng X."/>
            <person name="Kublanov I.V."/>
        </authorList>
    </citation>
    <scope>NUCLEOTIDE SEQUENCE [LARGE SCALE GENOMIC DNA]</scope>
    <source>
        <strain evidence="1 2">R1</strain>
    </source>
</reference>
<gene>
    <name evidence="1" type="ORF">THTE_4490</name>
</gene>
<protein>
    <submittedName>
        <fullName evidence="1">Uncharacterized protein</fullName>
    </submittedName>
</protein>